<evidence type="ECO:0000256" key="1">
    <source>
        <dbReference type="ARBA" id="ARBA00001232"/>
    </source>
</evidence>
<reference evidence="12" key="1">
    <citation type="journal article" date="2015" name="MBio">
        <title>Genome-Resolved Metagenomic Analysis Reveals Roles for Candidate Phyla and Other Microbial Community Members in Biogeochemical Transformations in Oil Reservoirs.</title>
        <authorList>
            <person name="Hu P."/>
            <person name="Tom L."/>
            <person name="Singh A."/>
            <person name="Thomas B.C."/>
            <person name="Baker B.J."/>
            <person name="Piceno Y.M."/>
            <person name="Andersen G.L."/>
            <person name="Banfield J.F."/>
        </authorList>
    </citation>
    <scope>NUCLEOTIDE SEQUENCE [LARGE SCALE GENOMIC DNA]</scope>
</reference>
<gene>
    <name evidence="10" type="primary">plsX</name>
    <name evidence="11" type="ORF">XD97_0243</name>
</gene>
<comment type="catalytic activity">
    <reaction evidence="1 10">
        <text>a fatty acyl-[ACP] + phosphate = an acyl phosphate + holo-[ACP]</text>
        <dbReference type="Rhea" id="RHEA:42292"/>
        <dbReference type="Rhea" id="RHEA-COMP:9685"/>
        <dbReference type="Rhea" id="RHEA-COMP:14125"/>
        <dbReference type="ChEBI" id="CHEBI:43474"/>
        <dbReference type="ChEBI" id="CHEBI:59918"/>
        <dbReference type="ChEBI" id="CHEBI:64479"/>
        <dbReference type="ChEBI" id="CHEBI:138651"/>
        <dbReference type="EC" id="2.3.1.274"/>
    </reaction>
</comment>
<dbReference type="NCBIfam" id="TIGR00182">
    <property type="entry name" value="plsX"/>
    <property type="match status" value="1"/>
</dbReference>
<dbReference type="AlphaFoldDB" id="A0A117M424"/>
<dbReference type="InterPro" id="IPR012281">
    <property type="entry name" value="Phospholipid_synth_PlsX-like"/>
</dbReference>
<dbReference type="PIRSF" id="PIRSF002465">
    <property type="entry name" value="Phsphlp_syn_PlsX"/>
    <property type="match status" value="1"/>
</dbReference>
<dbReference type="EMBL" id="LGGS01000042">
    <property type="protein sequence ID" value="KUK83201.1"/>
    <property type="molecule type" value="Genomic_DNA"/>
</dbReference>
<comment type="subunit">
    <text evidence="9 10">Homodimer. Probably interacts with PlsY.</text>
</comment>
<dbReference type="PANTHER" id="PTHR30100">
    <property type="entry name" value="FATTY ACID/PHOSPHOLIPID SYNTHESIS PROTEIN PLSX"/>
    <property type="match status" value="1"/>
</dbReference>
<dbReference type="GO" id="GO:0043811">
    <property type="term" value="F:phosphate:acyl-[acyl carrier protein] acyltransferase activity"/>
    <property type="evidence" value="ECO:0007669"/>
    <property type="project" value="UniProtKB-UniRule"/>
</dbReference>
<keyword evidence="11" id="KW-0012">Acyltransferase</keyword>
<evidence type="ECO:0000256" key="6">
    <source>
        <dbReference type="ARBA" id="ARBA00023209"/>
    </source>
</evidence>
<protein>
    <recommendedName>
        <fullName evidence="8 10">Phosphate acyltransferase</fullName>
        <ecNumber evidence="8 10">2.3.1.274</ecNumber>
    </recommendedName>
    <alternativeName>
        <fullName evidence="10">Acyl-ACP phosphotransacylase</fullName>
    </alternativeName>
    <alternativeName>
        <fullName evidence="10">Acyl-[acyl-carrier-protein]--phosphate acyltransferase</fullName>
    </alternativeName>
    <alternativeName>
        <fullName evidence="10">Phosphate-acyl-ACP acyltransferase</fullName>
    </alternativeName>
</protein>
<dbReference type="PANTHER" id="PTHR30100:SF1">
    <property type="entry name" value="PHOSPHATE ACYLTRANSFERASE"/>
    <property type="match status" value="1"/>
</dbReference>
<keyword evidence="2 10" id="KW-0963">Cytoplasm</keyword>
<evidence type="ECO:0000256" key="7">
    <source>
        <dbReference type="ARBA" id="ARBA00023264"/>
    </source>
</evidence>
<comment type="pathway">
    <text evidence="10">Lipid metabolism; phospholipid metabolism.</text>
</comment>
<keyword evidence="5 10" id="KW-0443">Lipid metabolism</keyword>
<comment type="caution">
    <text evidence="11">The sequence shown here is derived from an EMBL/GenBank/DDBJ whole genome shotgun (WGS) entry which is preliminary data.</text>
</comment>
<evidence type="ECO:0000256" key="3">
    <source>
        <dbReference type="ARBA" id="ARBA00022516"/>
    </source>
</evidence>
<keyword evidence="3 10" id="KW-0444">Lipid biosynthesis</keyword>
<comment type="function">
    <text evidence="10">Catalyzes the reversible formation of acyl-phosphate (acyl-PO(4)) from acyl-[acyl-carrier-protein] (acyl-ACP). This enzyme utilizes acyl-ACP as fatty acyl donor, but not acyl-CoA.</text>
</comment>
<organism evidence="11 12">
    <name type="scientific">Pelotomaculum thermopropionicum</name>
    <dbReference type="NCBI Taxonomy" id="110500"/>
    <lineage>
        <taxon>Bacteria</taxon>
        <taxon>Bacillati</taxon>
        <taxon>Bacillota</taxon>
        <taxon>Clostridia</taxon>
        <taxon>Eubacteriales</taxon>
        <taxon>Desulfotomaculaceae</taxon>
        <taxon>Pelotomaculum</taxon>
    </lineage>
</organism>
<dbReference type="HAMAP" id="MF_00019">
    <property type="entry name" value="PlsX"/>
    <property type="match status" value="1"/>
</dbReference>
<dbReference type="EC" id="2.3.1.274" evidence="8 10"/>
<accession>A0A117M424</accession>
<evidence type="ECO:0000256" key="10">
    <source>
        <dbReference type="HAMAP-Rule" id="MF_00019"/>
    </source>
</evidence>
<dbReference type="GO" id="GO:0008654">
    <property type="term" value="P:phospholipid biosynthetic process"/>
    <property type="evidence" value="ECO:0007669"/>
    <property type="project" value="UniProtKB-KW"/>
</dbReference>
<keyword evidence="4 10" id="KW-0808">Transferase</keyword>
<dbReference type="UniPathway" id="UPA00085"/>
<dbReference type="Proteomes" id="UP000054705">
    <property type="component" value="Unassembled WGS sequence"/>
</dbReference>
<evidence type="ECO:0000256" key="4">
    <source>
        <dbReference type="ARBA" id="ARBA00022679"/>
    </source>
</evidence>
<keyword evidence="7 10" id="KW-1208">Phospholipid metabolism</keyword>
<proteinExistence type="inferred from homology"/>
<evidence type="ECO:0000256" key="5">
    <source>
        <dbReference type="ARBA" id="ARBA00023098"/>
    </source>
</evidence>
<dbReference type="InterPro" id="IPR003664">
    <property type="entry name" value="FA_synthesis"/>
</dbReference>
<name>A0A117M424_9FIRM</name>
<evidence type="ECO:0000313" key="12">
    <source>
        <dbReference type="Proteomes" id="UP000054705"/>
    </source>
</evidence>
<dbReference type="PATRIC" id="fig|110500.4.peg.497"/>
<comment type="similarity">
    <text evidence="10">Belongs to the PlsX family.</text>
</comment>
<evidence type="ECO:0000256" key="2">
    <source>
        <dbReference type="ARBA" id="ARBA00022490"/>
    </source>
</evidence>
<keyword evidence="6 10" id="KW-0594">Phospholipid biosynthesis</keyword>
<dbReference type="Pfam" id="PF02504">
    <property type="entry name" value="FA_synthesis"/>
    <property type="match status" value="1"/>
</dbReference>
<evidence type="ECO:0000256" key="9">
    <source>
        <dbReference type="ARBA" id="ARBA00046608"/>
    </source>
</evidence>
<sequence length="345" mass="36016">MKIAVDAMGGDFAPREIVRGALQAAKEYKLGIILVGDEKQVNAEIEVSGRDTGGLVSVVHAAEVIGMNEQHPAVAVKRRKNASIVMATRLVKEGAAAAVVSAGSTGAAMASALIVLGRIKGIDRPAIAGVLPNEKGMTVLLDAGANVDCKPQNLFHFGVMGHLYAKKILGIVEPRVGLLSNGEEETKGNETTLAAFPLLARAGFNFVGNIEGRDIFRGTVDVVVCDGFIGNIVLKAGEGMAGSLFKMMKEEITKSWLAKMGIAIAEPALRGFQKRIDYTEYGGAPLLGVNGVLIICHGSSTAKAVKNAVRLAADSVDNRLVAAIMDSVGNAPVKKEGVSFVQGVD</sequence>
<dbReference type="SUPFAM" id="SSF53659">
    <property type="entry name" value="Isocitrate/Isopropylmalate dehydrogenase-like"/>
    <property type="match status" value="1"/>
</dbReference>
<dbReference type="GO" id="GO:0006633">
    <property type="term" value="P:fatty acid biosynthetic process"/>
    <property type="evidence" value="ECO:0007669"/>
    <property type="project" value="UniProtKB-UniRule"/>
</dbReference>
<dbReference type="Gene3D" id="3.40.718.10">
    <property type="entry name" value="Isopropylmalate Dehydrogenase"/>
    <property type="match status" value="1"/>
</dbReference>
<dbReference type="GO" id="GO:0005737">
    <property type="term" value="C:cytoplasm"/>
    <property type="evidence" value="ECO:0007669"/>
    <property type="project" value="UniProtKB-SubCell"/>
</dbReference>
<comment type="subcellular location">
    <subcellularLocation>
        <location evidence="10">Cytoplasm</location>
    </subcellularLocation>
    <text evidence="10">Associated with the membrane possibly through PlsY.</text>
</comment>
<evidence type="ECO:0000256" key="8">
    <source>
        <dbReference type="ARBA" id="ARBA00024069"/>
    </source>
</evidence>
<evidence type="ECO:0000313" key="11">
    <source>
        <dbReference type="EMBL" id="KUK83201.1"/>
    </source>
</evidence>